<dbReference type="GO" id="GO:0004668">
    <property type="term" value="F:protein-arginine deiminase activity"/>
    <property type="evidence" value="ECO:0007669"/>
    <property type="project" value="InterPro"/>
</dbReference>
<evidence type="ECO:0000313" key="3">
    <source>
        <dbReference type="Proteomes" id="UP000190460"/>
    </source>
</evidence>
<dbReference type="InterPro" id="IPR006311">
    <property type="entry name" value="TAT_signal"/>
</dbReference>
<dbReference type="EMBL" id="FUYB01000038">
    <property type="protein sequence ID" value="SKA96789.1"/>
    <property type="molecule type" value="Genomic_DNA"/>
</dbReference>
<dbReference type="OrthoDB" id="9808013at2"/>
<dbReference type="GO" id="GO:0047632">
    <property type="term" value="F:agmatine deiminase activity"/>
    <property type="evidence" value="ECO:0007669"/>
    <property type="project" value="TreeGrafter"/>
</dbReference>
<protein>
    <submittedName>
        <fullName evidence="2">Agmatine deiminase</fullName>
    </submittedName>
</protein>
<dbReference type="AlphaFoldDB" id="A0A1T4Y4U2"/>
<sequence length="370" mass="40907">MHTLSRRQFLQLSLVSGLGFGWPASDLSAATTDADTPSFILPAEYAKHHATWMAYGVSPRFYPQQFPPTVRKNLALIAQTIAKYEPVSLLVRPKELAPAKELFGAVIHYIERPLDNLWLRDSAPSLLLNPAGQMRAIDFHFKGWASPQTHTRDAKLAQFIAQHLQLELIEADLQLAASNLEVDGAGTAILTESSVFYAGRNAQLTKRQIENRLRRLVGIKKCIWLPGDPQGELAQRATDYYARFVQVGSVLVSHEPNPDFREHAITRKHQAILQAATDAQGQRLKLVSVAKPPSVRSEFVTPNFAASYLGFYVCNAAVLLPEFGDPRTDNAARQALSQAFPERKIELLNIDALASGGASIHSVTRQQPSL</sequence>
<reference evidence="2 3" key="1">
    <citation type="submission" date="2017-02" db="EMBL/GenBank/DDBJ databases">
        <authorList>
            <person name="Peterson S.W."/>
        </authorList>
    </citation>
    <scope>NUCLEOTIDE SEQUENCE [LARGE SCALE GENOMIC DNA]</scope>
    <source>
        <strain evidence="2 3">ATCC 49788</strain>
    </source>
</reference>
<accession>A0A1T4Y4U2</accession>
<dbReference type="Gene3D" id="3.75.10.10">
    <property type="entry name" value="L-arginine/glycine Amidinotransferase, Chain A"/>
    <property type="match status" value="1"/>
</dbReference>
<dbReference type="PROSITE" id="PS51318">
    <property type="entry name" value="TAT"/>
    <property type="match status" value="1"/>
</dbReference>
<proteinExistence type="predicted"/>
<dbReference type="STRING" id="92487.SAMN02745130_03919"/>
<gene>
    <name evidence="2" type="ORF">SAMN02745130_03919</name>
</gene>
<dbReference type="InterPro" id="IPR007466">
    <property type="entry name" value="Peptidyl-Arg-deiminase_porph"/>
</dbReference>
<dbReference type="Proteomes" id="UP000190460">
    <property type="component" value="Unassembled WGS sequence"/>
</dbReference>
<dbReference type="RefSeq" id="WP_078924325.1">
    <property type="nucleotide sequence ID" value="NZ_FUYB01000038.1"/>
</dbReference>
<name>A0A1T4Y4U2_9GAMM</name>
<evidence type="ECO:0000313" key="2">
    <source>
        <dbReference type="EMBL" id="SKA96789.1"/>
    </source>
</evidence>
<organism evidence="2 3">
    <name type="scientific">Thiothrix eikelboomii</name>
    <dbReference type="NCBI Taxonomy" id="92487"/>
    <lineage>
        <taxon>Bacteria</taxon>
        <taxon>Pseudomonadati</taxon>
        <taxon>Pseudomonadota</taxon>
        <taxon>Gammaproteobacteria</taxon>
        <taxon>Thiotrichales</taxon>
        <taxon>Thiotrichaceae</taxon>
        <taxon>Thiothrix</taxon>
    </lineage>
</organism>
<keyword evidence="1" id="KW-0378">Hydrolase</keyword>
<dbReference type="PANTHER" id="PTHR31377">
    <property type="entry name" value="AGMATINE DEIMINASE-RELATED"/>
    <property type="match status" value="1"/>
</dbReference>
<evidence type="ECO:0000256" key="1">
    <source>
        <dbReference type="ARBA" id="ARBA00022801"/>
    </source>
</evidence>
<dbReference type="PANTHER" id="PTHR31377:SF0">
    <property type="entry name" value="AGMATINE DEIMINASE-RELATED"/>
    <property type="match status" value="1"/>
</dbReference>
<dbReference type="Pfam" id="PF04371">
    <property type="entry name" value="PAD_porph"/>
    <property type="match status" value="1"/>
</dbReference>
<dbReference type="SUPFAM" id="SSF55909">
    <property type="entry name" value="Pentein"/>
    <property type="match status" value="1"/>
</dbReference>
<dbReference type="GO" id="GO:0009446">
    <property type="term" value="P:putrescine biosynthetic process"/>
    <property type="evidence" value="ECO:0007669"/>
    <property type="project" value="InterPro"/>
</dbReference>
<keyword evidence="3" id="KW-1185">Reference proteome</keyword>